<evidence type="ECO:0000313" key="2">
    <source>
        <dbReference type="Proteomes" id="UP000199533"/>
    </source>
</evidence>
<protein>
    <submittedName>
        <fullName evidence="1">Uncharacterized protein</fullName>
    </submittedName>
</protein>
<proteinExistence type="predicted"/>
<dbReference type="Proteomes" id="UP000199533">
    <property type="component" value="Unassembled WGS sequence"/>
</dbReference>
<sequence length="122" mass="13517">MGLLVHRLFLVLIMLWLPLQGAFAAGVPLCVHEENAGNKFNPDAILIIEDHLHAIHHEQSMDSSITSIQECEVNTLCHASCSTVITSVLSTTIRFDSLSYTISLIIKPISFIPEQLQRPPLT</sequence>
<evidence type="ECO:0000313" key="1">
    <source>
        <dbReference type="EMBL" id="SFL37449.1"/>
    </source>
</evidence>
<gene>
    <name evidence="1" type="ORF">SAMN05216302_10716</name>
</gene>
<keyword evidence="2" id="KW-1185">Reference proteome</keyword>
<accession>A0A1I4H597</accession>
<name>A0A1I4H597_9PROT</name>
<dbReference type="EMBL" id="FOSP01000071">
    <property type="protein sequence ID" value="SFL37449.1"/>
    <property type="molecule type" value="Genomic_DNA"/>
</dbReference>
<dbReference type="AlphaFoldDB" id="A0A1I4H597"/>
<organism evidence="1 2">
    <name type="scientific">Nitrosomonas aestuarii</name>
    <dbReference type="NCBI Taxonomy" id="52441"/>
    <lineage>
        <taxon>Bacteria</taxon>
        <taxon>Pseudomonadati</taxon>
        <taxon>Pseudomonadota</taxon>
        <taxon>Betaproteobacteria</taxon>
        <taxon>Nitrosomonadales</taxon>
        <taxon>Nitrosomonadaceae</taxon>
        <taxon>Nitrosomonas</taxon>
    </lineage>
</organism>
<reference evidence="2" key="1">
    <citation type="submission" date="2016-10" db="EMBL/GenBank/DDBJ databases">
        <authorList>
            <person name="Varghese N."/>
            <person name="Submissions S."/>
        </authorList>
    </citation>
    <scope>NUCLEOTIDE SEQUENCE [LARGE SCALE GENOMIC DNA]</scope>
    <source>
        <strain evidence="2">Nm69</strain>
    </source>
</reference>
<dbReference type="STRING" id="52441.SAMN05216302_10716"/>